<feature type="region of interest" description="Disordered" evidence="3">
    <location>
        <begin position="341"/>
        <end position="375"/>
    </location>
</feature>
<accession>A0A1R0H5Z6</accession>
<feature type="compositionally biased region" description="Polar residues" evidence="3">
    <location>
        <begin position="366"/>
        <end position="375"/>
    </location>
</feature>
<dbReference type="EMBL" id="LSSL01000451">
    <property type="protein sequence ID" value="OLY84569.1"/>
    <property type="molecule type" value="Genomic_DNA"/>
</dbReference>
<evidence type="ECO:0000313" key="7">
    <source>
        <dbReference type="Proteomes" id="UP000187455"/>
    </source>
</evidence>
<dbReference type="AlphaFoldDB" id="A0A1R0H5Z6"/>
<dbReference type="Pfam" id="PF00264">
    <property type="entry name" value="Tyrosinase"/>
    <property type="match status" value="1"/>
</dbReference>
<evidence type="ECO:0000256" key="1">
    <source>
        <dbReference type="ARBA" id="ARBA00022723"/>
    </source>
</evidence>
<evidence type="ECO:0000256" key="2">
    <source>
        <dbReference type="ARBA" id="ARBA00023008"/>
    </source>
</evidence>
<protein>
    <submittedName>
        <fullName evidence="6">Tyrosinase</fullName>
    </submittedName>
</protein>
<proteinExistence type="predicted"/>
<dbReference type="SUPFAM" id="SSF48056">
    <property type="entry name" value="Di-copper centre-containing domain"/>
    <property type="match status" value="1"/>
</dbReference>
<dbReference type="PANTHER" id="PTHR11474">
    <property type="entry name" value="TYROSINASE FAMILY MEMBER"/>
    <property type="match status" value="1"/>
</dbReference>
<keyword evidence="2" id="KW-0186">Copper</keyword>
<dbReference type="Proteomes" id="UP000187455">
    <property type="component" value="Unassembled WGS sequence"/>
</dbReference>
<dbReference type="GO" id="GO:0016491">
    <property type="term" value="F:oxidoreductase activity"/>
    <property type="evidence" value="ECO:0007669"/>
    <property type="project" value="InterPro"/>
</dbReference>
<comment type="caution">
    <text evidence="6">The sequence shown here is derived from an EMBL/GenBank/DDBJ whole genome shotgun (WGS) entry which is preliminary data.</text>
</comment>
<evidence type="ECO:0000313" key="6">
    <source>
        <dbReference type="EMBL" id="OLY84569.1"/>
    </source>
</evidence>
<keyword evidence="1" id="KW-0479">Metal-binding</keyword>
<feature type="chain" id="PRO_5012051077" evidence="4">
    <location>
        <begin position="17"/>
        <end position="452"/>
    </location>
</feature>
<gene>
    <name evidence="6" type="ORF">AYI68_g1264</name>
</gene>
<name>A0A1R0H5Z6_9FUNG</name>
<dbReference type="GO" id="GO:0046872">
    <property type="term" value="F:metal ion binding"/>
    <property type="evidence" value="ECO:0007669"/>
    <property type="project" value="UniProtKB-KW"/>
</dbReference>
<sequence>MKVSLIALSLIGLANSQNCASISNRKELRTLTTDEWNVFSSTIQEMQKRGWLAWYGYIHTQYFGVIHGSDQFLPFHRRFILEFESTGRNINPQFSQHYWDSSIDFNKPADSPILSSSLMGGNGVKPNMCVMNGAQSGWTISYPVNRCLTRSYDGGDTINPYMSPESISSDIQLSKNYKNFNQRIEAGMHNQVHASIGGDMAQAQSPVDVLFMLHHANVDRLWWKFQNAKPANLLDYSKDTRTTVSYFNTQVKDLLKVGEGILCYNYNDSPSKIVRRQETLIDDPTTFSNKSAIAAVTEVPEMSLTTGISSSNLSKFFPALASGNANDNSVNMPSLVSKSALEYAQQRQSSNSTTDSNAGPLRFPSQAPSFDVNSANPPVYPSKFRELSLNKSGSNSSAPSAIQKPKIPYPTKIPIDFLIHHRIDVNFYNAYYAEKVALVDALNADGYVSPYI</sequence>
<dbReference type="STRING" id="133383.A0A1R0H5Z6"/>
<dbReference type="OrthoDB" id="6132182at2759"/>
<dbReference type="InterPro" id="IPR002227">
    <property type="entry name" value="Tyrosinase_Cu-bd"/>
</dbReference>
<feature type="domain" description="Tyrosinase copper-binding" evidence="5">
    <location>
        <begin position="57"/>
        <end position="227"/>
    </location>
</feature>
<evidence type="ECO:0000256" key="3">
    <source>
        <dbReference type="SAM" id="MobiDB-lite"/>
    </source>
</evidence>
<organism evidence="6 7">
    <name type="scientific">Smittium mucronatum</name>
    <dbReference type="NCBI Taxonomy" id="133383"/>
    <lineage>
        <taxon>Eukaryota</taxon>
        <taxon>Fungi</taxon>
        <taxon>Fungi incertae sedis</taxon>
        <taxon>Zoopagomycota</taxon>
        <taxon>Kickxellomycotina</taxon>
        <taxon>Harpellomycetes</taxon>
        <taxon>Harpellales</taxon>
        <taxon>Legeriomycetaceae</taxon>
        <taxon>Smittium</taxon>
    </lineage>
</organism>
<keyword evidence="7" id="KW-1185">Reference proteome</keyword>
<dbReference type="PANTHER" id="PTHR11474:SF126">
    <property type="entry name" value="TYROSINASE-LIKE PROTEIN TYR-1-RELATED"/>
    <property type="match status" value="1"/>
</dbReference>
<dbReference type="InterPro" id="IPR008922">
    <property type="entry name" value="Di-copper_centre_dom_sf"/>
</dbReference>
<feature type="compositionally biased region" description="Polar residues" evidence="3">
    <location>
        <begin position="345"/>
        <end position="357"/>
    </location>
</feature>
<evidence type="ECO:0000259" key="5">
    <source>
        <dbReference type="Pfam" id="PF00264"/>
    </source>
</evidence>
<dbReference type="PRINTS" id="PR00092">
    <property type="entry name" value="TYROSINASE"/>
</dbReference>
<reference evidence="6 7" key="1">
    <citation type="journal article" date="2016" name="Mol. Biol. Evol.">
        <title>Genome-Wide Survey of Gut Fungi (Harpellales) Reveals the First Horizontally Transferred Ubiquitin Gene from a Mosquito Host.</title>
        <authorList>
            <person name="Wang Y."/>
            <person name="White M.M."/>
            <person name="Kvist S."/>
            <person name="Moncalvo J.M."/>
        </authorList>
    </citation>
    <scope>NUCLEOTIDE SEQUENCE [LARGE SCALE GENOMIC DNA]</scope>
    <source>
        <strain evidence="6 7">ALG-7-W6</strain>
    </source>
</reference>
<feature type="signal peptide" evidence="4">
    <location>
        <begin position="1"/>
        <end position="16"/>
    </location>
</feature>
<dbReference type="InterPro" id="IPR050316">
    <property type="entry name" value="Tyrosinase/Hemocyanin"/>
</dbReference>
<dbReference type="Gene3D" id="1.10.1280.10">
    <property type="entry name" value="Di-copper center containing domain from catechol oxidase"/>
    <property type="match status" value="1"/>
</dbReference>
<evidence type="ECO:0000256" key="4">
    <source>
        <dbReference type="SAM" id="SignalP"/>
    </source>
</evidence>
<keyword evidence="4" id="KW-0732">Signal</keyword>